<feature type="domain" description="Cytochrome b5 heme-binding" evidence="4">
    <location>
        <begin position="90"/>
        <end position="189"/>
    </location>
</feature>
<comment type="similarity">
    <text evidence="1">Belongs to the cytochrome b5 family. MAPR subfamily.</text>
</comment>
<dbReference type="PANTHER" id="PTHR10281:SF76">
    <property type="entry name" value="CALCUTTA CUP-RELATED"/>
    <property type="match status" value="1"/>
</dbReference>
<accession>A0A1R0GPA8</accession>
<dbReference type="OrthoDB" id="10257697at2759"/>
<keyword evidence="3" id="KW-0812">Transmembrane</keyword>
<organism evidence="5 6">
    <name type="scientific">Smittium mucronatum</name>
    <dbReference type="NCBI Taxonomy" id="133383"/>
    <lineage>
        <taxon>Eukaryota</taxon>
        <taxon>Fungi</taxon>
        <taxon>Fungi incertae sedis</taxon>
        <taxon>Zoopagomycota</taxon>
        <taxon>Kickxellomycotina</taxon>
        <taxon>Harpellomycetes</taxon>
        <taxon>Harpellales</taxon>
        <taxon>Legeriomycetaceae</taxon>
        <taxon>Smittium</taxon>
    </lineage>
</organism>
<sequence length="211" mass="23589">MSTLRNRKLDNGETFPDTSDQPQSQTVAATAADTAAHRPPSRVLMVLRLIVSTILFSMAASYLVTDTMWWTYKSNLTNYRNYIPRTQVALSVQQLRQYDGSEKARPIYLSIGGVVYDVSAGAHWYGPGGSYHIFGGRVTDRAFATNCLSQDDQLTQDLRGLDASELENLNGWISFFKHHQVYFKVGTLVGPSYDPTTPPPPKCEKPKPRPK</sequence>
<dbReference type="AlphaFoldDB" id="A0A1R0GPA8"/>
<keyword evidence="6" id="KW-1185">Reference proteome</keyword>
<keyword evidence="5" id="KW-0675">Receptor</keyword>
<evidence type="ECO:0000313" key="5">
    <source>
        <dbReference type="EMBL" id="OLY78741.1"/>
    </source>
</evidence>
<dbReference type="GO" id="GO:0012505">
    <property type="term" value="C:endomembrane system"/>
    <property type="evidence" value="ECO:0007669"/>
    <property type="project" value="TreeGrafter"/>
</dbReference>
<dbReference type="Pfam" id="PF00173">
    <property type="entry name" value="Cyt-b5"/>
    <property type="match status" value="1"/>
</dbReference>
<evidence type="ECO:0000259" key="4">
    <source>
        <dbReference type="SMART" id="SM01117"/>
    </source>
</evidence>
<dbReference type="InterPro" id="IPR001199">
    <property type="entry name" value="Cyt_B5-like_heme/steroid-bd"/>
</dbReference>
<keyword evidence="3" id="KW-1133">Transmembrane helix</keyword>
<dbReference type="Proteomes" id="UP000187455">
    <property type="component" value="Unassembled WGS sequence"/>
</dbReference>
<evidence type="ECO:0000256" key="3">
    <source>
        <dbReference type="SAM" id="Phobius"/>
    </source>
</evidence>
<dbReference type="GO" id="GO:0016020">
    <property type="term" value="C:membrane"/>
    <property type="evidence" value="ECO:0007669"/>
    <property type="project" value="TreeGrafter"/>
</dbReference>
<dbReference type="STRING" id="133383.A0A1R0GPA8"/>
<evidence type="ECO:0000313" key="6">
    <source>
        <dbReference type="Proteomes" id="UP000187455"/>
    </source>
</evidence>
<dbReference type="SMART" id="SM01117">
    <property type="entry name" value="Cyt-b5"/>
    <property type="match status" value="1"/>
</dbReference>
<dbReference type="InterPro" id="IPR036400">
    <property type="entry name" value="Cyt_B5-like_heme/steroid_sf"/>
</dbReference>
<evidence type="ECO:0000256" key="2">
    <source>
        <dbReference type="SAM" id="MobiDB-lite"/>
    </source>
</evidence>
<comment type="caution">
    <text evidence="5">The sequence shown here is derived from an EMBL/GenBank/DDBJ whole genome shotgun (WGS) entry which is preliminary data.</text>
</comment>
<gene>
    <name evidence="5" type="ORF">AYI68_g7203</name>
</gene>
<feature type="region of interest" description="Disordered" evidence="2">
    <location>
        <begin position="1"/>
        <end position="34"/>
    </location>
</feature>
<dbReference type="InterPro" id="IPR050577">
    <property type="entry name" value="MAPR/NEUFC/NENF-like"/>
</dbReference>
<dbReference type="PANTHER" id="PTHR10281">
    <property type="entry name" value="MEMBRANE-ASSOCIATED PROGESTERONE RECEPTOR COMPONENT-RELATED"/>
    <property type="match status" value="1"/>
</dbReference>
<dbReference type="EMBL" id="LSSL01005611">
    <property type="protein sequence ID" value="OLY78741.1"/>
    <property type="molecule type" value="Genomic_DNA"/>
</dbReference>
<name>A0A1R0GPA8_9FUNG</name>
<feature type="transmembrane region" description="Helical" evidence="3">
    <location>
        <begin position="43"/>
        <end position="64"/>
    </location>
</feature>
<dbReference type="SUPFAM" id="SSF55856">
    <property type="entry name" value="Cytochrome b5-like heme/steroid binding domain"/>
    <property type="match status" value="1"/>
</dbReference>
<protein>
    <submittedName>
        <fullName evidence="5">Membrane-associated progesterone receptor component 2</fullName>
    </submittedName>
</protein>
<keyword evidence="3" id="KW-0472">Membrane</keyword>
<feature type="compositionally biased region" description="Polar residues" evidence="2">
    <location>
        <begin position="16"/>
        <end position="25"/>
    </location>
</feature>
<reference evidence="5 6" key="1">
    <citation type="journal article" date="2016" name="Mol. Biol. Evol.">
        <title>Genome-Wide Survey of Gut Fungi (Harpellales) Reveals the First Horizontally Transferred Ubiquitin Gene from a Mosquito Host.</title>
        <authorList>
            <person name="Wang Y."/>
            <person name="White M.M."/>
            <person name="Kvist S."/>
            <person name="Moncalvo J.M."/>
        </authorList>
    </citation>
    <scope>NUCLEOTIDE SEQUENCE [LARGE SCALE GENOMIC DNA]</scope>
    <source>
        <strain evidence="5 6">ALG-7-W6</strain>
    </source>
</reference>
<evidence type="ECO:0000256" key="1">
    <source>
        <dbReference type="ARBA" id="ARBA00038357"/>
    </source>
</evidence>
<proteinExistence type="inferred from homology"/>
<dbReference type="Gene3D" id="3.10.120.10">
    <property type="entry name" value="Cytochrome b5-like heme/steroid binding domain"/>
    <property type="match status" value="1"/>
</dbReference>